<dbReference type="Pfam" id="PF03446">
    <property type="entry name" value="NAD_binding_2"/>
    <property type="match status" value="1"/>
</dbReference>
<dbReference type="PANTHER" id="PTHR22981:SF7">
    <property type="entry name" value="3-HYDROXYISOBUTYRATE DEHYDROGENASE, MITOCHONDRIAL"/>
    <property type="match status" value="1"/>
</dbReference>
<dbReference type="InterPro" id="IPR015815">
    <property type="entry name" value="HIBADH-related"/>
</dbReference>
<evidence type="ECO:0000256" key="11">
    <source>
        <dbReference type="PIRSR" id="PIRSR000103-1"/>
    </source>
</evidence>
<dbReference type="Pfam" id="PF14833">
    <property type="entry name" value="NAD_binding_11"/>
    <property type="match status" value="1"/>
</dbReference>
<feature type="domain" description="3-hydroxyisobutyrate dehydrogenase-like NAD-binding" evidence="14">
    <location>
        <begin position="193"/>
        <end position="321"/>
    </location>
</feature>
<evidence type="ECO:0000256" key="12">
    <source>
        <dbReference type="RuleBase" id="RU910714"/>
    </source>
</evidence>
<dbReference type="InterPro" id="IPR029154">
    <property type="entry name" value="HIBADH-like_NADP-bd"/>
</dbReference>
<dbReference type="PANTHER" id="PTHR22981">
    <property type="entry name" value="3-HYDROXYISOBUTYRATE DEHYDROGENASE-RELATED"/>
    <property type="match status" value="1"/>
</dbReference>
<evidence type="ECO:0000256" key="6">
    <source>
        <dbReference type="ARBA" id="ARBA00022946"/>
    </source>
</evidence>
<dbReference type="InterPro" id="IPR002204">
    <property type="entry name" value="3-OH-isobutyrate_DH-rel_CS"/>
</dbReference>
<comment type="pathway">
    <text evidence="2 12">Amino-acid degradation; L-valine degradation.</text>
</comment>
<dbReference type="GO" id="GO:0005739">
    <property type="term" value="C:mitochondrion"/>
    <property type="evidence" value="ECO:0007669"/>
    <property type="project" value="UniProtKB-SubCell"/>
</dbReference>
<dbReference type="AlphaFoldDB" id="A0A0D2X3Z0"/>
<dbReference type="NCBIfam" id="TIGR01692">
    <property type="entry name" value="HIBADH"/>
    <property type="match status" value="1"/>
</dbReference>
<dbReference type="InterPro" id="IPR006115">
    <property type="entry name" value="6PGDH_NADP-bd"/>
</dbReference>
<evidence type="ECO:0000256" key="10">
    <source>
        <dbReference type="ARBA" id="ARBA00049197"/>
    </source>
</evidence>
<dbReference type="OrthoDB" id="435038at2759"/>
<dbReference type="GO" id="GO:0006574">
    <property type="term" value="P:L-valine catabolic process"/>
    <property type="evidence" value="ECO:0007669"/>
    <property type="project" value="UniProtKB-UniPathway"/>
</dbReference>
<evidence type="ECO:0000313" key="16">
    <source>
        <dbReference type="Proteomes" id="UP000008743"/>
    </source>
</evidence>
<evidence type="ECO:0000256" key="1">
    <source>
        <dbReference type="ARBA" id="ARBA00004173"/>
    </source>
</evidence>
<evidence type="ECO:0000256" key="5">
    <source>
        <dbReference type="ARBA" id="ARBA00022456"/>
    </source>
</evidence>
<keyword evidence="7 12" id="KW-0560">Oxidoreductase</keyword>
<evidence type="ECO:0000256" key="7">
    <source>
        <dbReference type="ARBA" id="ARBA00023002"/>
    </source>
</evidence>
<dbReference type="InterPro" id="IPR011548">
    <property type="entry name" value="HIBADH"/>
</dbReference>
<keyword evidence="8 12" id="KW-0520">NAD</keyword>
<evidence type="ECO:0000256" key="3">
    <source>
        <dbReference type="ARBA" id="ARBA00006013"/>
    </source>
</evidence>
<feature type="active site" evidence="11">
    <location>
        <position position="199"/>
    </location>
</feature>
<comment type="catalytic activity">
    <reaction evidence="10 12">
        <text>3-hydroxy-2-methylpropanoate + NAD(+) = 2-methyl-3-oxopropanoate + NADH + H(+)</text>
        <dbReference type="Rhea" id="RHEA:17681"/>
        <dbReference type="ChEBI" id="CHEBI:11805"/>
        <dbReference type="ChEBI" id="CHEBI:15378"/>
        <dbReference type="ChEBI" id="CHEBI:57540"/>
        <dbReference type="ChEBI" id="CHEBI:57700"/>
        <dbReference type="ChEBI" id="CHEBI:57945"/>
        <dbReference type="EC" id="1.1.1.31"/>
    </reaction>
</comment>
<evidence type="ECO:0000256" key="4">
    <source>
        <dbReference type="ARBA" id="ARBA00012991"/>
    </source>
</evidence>
<dbReference type="PROSITE" id="PS00895">
    <property type="entry name" value="3_HYDROXYISOBUT_DH"/>
    <property type="match status" value="1"/>
</dbReference>
<comment type="similarity">
    <text evidence="3">Belongs to the HIBADH-related family. 3-hydroxyisobutyrate dehydrogenase subfamily.</text>
</comment>
<dbReference type="InterPro" id="IPR013328">
    <property type="entry name" value="6PGD_dom2"/>
</dbReference>
<gene>
    <name evidence="15" type="ORF">CAOG_005627</name>
</gene>
<evidence type="ECO:0000259" key="13">
    <source>
        <dbReference type="Pfam" id="PF03446"/>
    </source>
</evidence>
<evidence type="ECO:0000256" key="2">
    <source>
        <dbReference type="ARBA" id="ARBA00005109"/>
    </source>
</evidence>
<dbReference type="InterPro" id="IPR036291">
    <property type="entry name" value="NAD(P)-bd_dom_sf"/>
</dbReference>
<dbReference type="EC" id="1.1.1.31" evidence="4 12"/>
<name>A0A0D2X3Z0_CAPO3</name>
<dbReference type="Gene3D" id="3.40.50.720">
    <property type="entry name" value="NAD(P)-binding Rossmann-like Domain"/>
    <property type="match status" value="1"/>
</dbReference>
<sequence>MLAAAAASTRRSLSTSASALSAATGAKPAVGFIGLGNMGKHMARNLLRAGYPVIVNDVNEAPVRDLASEGARPAATPRAVAEQARNIVTMLPSNPHVKGVYYNAGGIFEALQKDSLLIDASTIDPSISRAIAKDVVAKNLASAFIDAPVSGGVGGAEKGTLTFMVGGEKSAFDRAQPLLQAMGKNIVYCGAAGNGQVAKLCNNLLLAISMAGTSEVMNLGVTMGLDPKLLAGIINTSSGRCWSSEVYNPFPGVIEGVPSSRDYNGGFGSKLMLKDVNLALDAAKGANAPTPMGSRAKEIYDTVTADAQLSEKDFSVVLRYLQQLTRRS</sequence>
<keyword evidence="6" id="KW-0809">Transit peptide</keyword>
<feature type="domain" description="6-phosphogluconate dehydrogenase NADP-binding" evidence="13">
    <location>
        <begin position="30"/>
        <end position="190"/>
    </location>
</feature>
<keyword evidence="16" id="KW-1185">Reference proteome</keyword>
<evidence type="ECO:0000259" key="14">
    <source>
        <dbReference type="Pfam" id="PF14833"/>
    </source>
</evidence>
<keyword evidence="5 12" id="KW-0101">Branched-chain amino acid catabolism</keyword>
<accession>A0A0D2X3Z0</accession>
<dbReference type="Gene3D" id="1.10.1040.10">
    <property type="entry name" value="N-(1-d-carboxylethyl)-l-norvaline Dehydrogenase, domain 2"/>
    <property type="match status" value="1"/>
</dbReference>
<comment type="subcellular location">
    <subcellularLocation>
        <location evidence="1">Mitochondrion</location>
    </subcellularLocation>
</comment>
<dbReference type="OMA" id="MGKKVWH"/>
<dbReference type="GO" id="GO:0008442">
    <property type="term" value="F:3-hydroxyisobutyrate dehydrogenase activity"/>
    <property type="evidence" value="ECO:0007669"/>
    <property type="project" value="UniProtKB-EC"/>
</dbReference>
<evidence type="ECO:0000256" key="8">
    <source>
        <dbReference type="ARBA" id="ARBA00023027"/>
    </source>
</evidence>
<dbReference type="Proteomes" id="UP000008743">
    <property type="component" value="Unassembled WGS sequence"/>
</dbReference>
<dbReference type="SUPFAM" id="SSF48179">
    <property type="entry name" value="6-phosphogluconate dehydrogenase C-terminal domain-like"/>
    <property type="match status" value="1"/>
</dbReference>
<dbReference type="SUPFAM" id="SSF51735">
    <property type="entry name" value="NAD(P)-binding Rossmann-fold domains"/>
    <property type="match status" value="1"/>
</dbReference>
<reference evidence="16" key="1">
    <citation type="submission" date="2011-02" db="EMBL/GenBank/DDBJ databases">
        <title>The Genome Sequence of Capsaspora owczarzaki ATCC 30864.</title>
        <authorList>
            <person name="Russ C."/>
            <person name="Cuomo C."/>
            <person name="Burger G."/>
            <person name="Gray M.W."/>
            <person name="Holland P.W.H."/>
            <person name="King N."/>
            <person name="Lang F.B.F."/>
            <person name="Roger A.J."/>
            <person name="Ruiz-Trillo I."/>
            <person name="Young S.K."/>
            <person name="Zeng Q."/>
            <person name="Gargeya S."/>
            <person name="Alvarado L."/>
            <person name="Berlin A."/>
            <person name="Chapman S.B."/>
            <person name="Chen Z."/>
            <person name="Freedman E."/>
            <person name="Gellesch M."/>
            <person name="Goldberg J."/>
            <person name="Griggs A."/>
            <person name="Gujja S."/>
            <person name="Heilman E."/>
            <person name="Heiman D."/>
            <person name="Howarth C."/>
            <person name="Mehta T."/>
            <person name="Neiman D."/>
            <person name="Pearson M."/>
            <person name="Roberts A."/>
            <person name="Saif S."/>
            <person name="Shea T."/>
            <person name="Shenoy N."/>
            <person name="Sisk P."/>
            <person name="Stolte C."/>
            <person name="Sykes S."/>
            <person name="White J."/>
            <person name="Yandava C."/>
            <person name="Haas B."/>
            <person name="Nusbaum C."/>
            <person name="Birren B."/>
        </authorList>
    </citation>
    <scope>NUCLEOTIDE SEQUENCE</scope>
    <source>
        <strain evidence="16">ATCC 30864</strain>
    </source>
</reference>
<dbReference type="FunFam" id="3.40.50.720:FF:000119">
    <property type="entry name" value="3-hydroxyisobutyrate dehydrogenase"/>
    <property type="match status" value="1"/>
</dbReference>
<dbReference type="EMBL" id="KE346368">
    <property type="protein sequence ID" value="KJE95144.1"/>
    <property type="molecule type" value="Genomic_DNA"/>
</dbReference>
<dbReference type="eggNOG" id="KOG0409">
    <property type="taxonomic scope" value="Eukaryota"/>
</dbReference>
<evidence type="ECO:0000256" key="9">
    <source>
        <dbReference type="ARBA" id="ARBA00023128"/>
    </source>
</evidence>
<dbReference type="FunFam" id="1.10.1040.10:FF:000006">
    <property type="entry name" value="3-hydroxyisobutyrate dehydrogenase"/>
    <property type="match status" value="1"/>
</dbReference>
<evidence type="ECO:0000313" key="15">
    <source>
        <dbReference type="EMBL" id="KJE95144.1"/>
    </source>
</evidence>
<dbReference type="PhylomeDB" id="A0A0D2X3Z0"/>
<protein>
    <recommendedName>
        <fullName evidence="4 12">3-hydroxyisobutyrate dehydrogenase</fullName>
        <shortName evidence="12">HIBADH</shortName>
        <ecNumber evidence="4 12">1.1.1.31</ecNumber>
    </recommendedName>
</protein>
<dbReference type="InParanoid" id="A0A0D2X3Z0"/>
<organism evidence="15 16">
    <name type="scientific">Capsaspora owczarzaki (strain ATCC 30864)</name>
    <dbReference type="NCBI Taxonomy" id="595528"/>
    <lineage>
        <taxon>Eukaryota</taxon>
        <taxon>Filasterea</taxon>
        <taxon>Capsaspora</taxon>
    </lineage>
</organism>
<dbReference type="InterPro" id="IPR008927">
    <property type="entry name" value="6-PGluconate_DH-like_C_sf"/>
</dbReference>
<dbReference type="RefSeq" id="XP_004346300.1">
    <property type="nucleotide sequence ID" value="XM_004346250.2"/>
</dbReference>
<proteinExistence type="inferred from homology"/>
<keyword evidence="9" id="KW-0496">Mitochondrion</keyword>
<dbReference type="STRING" id="595528.A0A0D2X3Z0"/>
<dbReference type="GO" id="GO:0051287">
    <property type="term" value="F:NAD binding"/>
    <property type="evidence" value="ECO:0007669"/>
    <property type="project" value="InterPro"/>
</dbReference>
<dbReference type="PIRSF" id="PIRSF000103">
    <property type="entry name" value="HIBADH"/>
    <property type="match status" value="1"/>
</dbReference>
<dbReference type="GO" id="GO:0050661">
    <property type="term" value="F:NADP binding"/>
    <property type="evidence" value="ECO:0007669"/>
    <property type="project" value="InterPro"/>
</dbReference>
<dbReference type="UniPathway" id="UPA00362"/>